<sequence>MKKMPAYNFTFILLLTLFVLLVYNASAMALKTVNKKETVKRFQAIYGLYSNALLKTVAQMGGDTGCYYVTDGSKNHNTSNCDEFYKTFVSNLKVQKYCHGNALKDECIPEYETYTNKTRCVGFSEEMMNEFDDAFVMPDGSNIIVFNVTQNDRRPIFAVDTNGFAKPNKAGEDLFSITIIKNTSGAIYFHPNISHCLPVEKDGIEYINDVYK</sequence>
<name>A0A9D9DN06_9BACT</name>
<accession>A0A9D9DN06</accession>
<dbReference type="Proteomes" id="UP000823632">
    <property type="component" value="Unassembled WGS sequence"/>
</dbReference>
<gene>
    <name evidence="1" type="ORF">IAC76_05695</name>
</gene>
<reference evidence="1" key="2">
    <citation type="journal article" date="2021" name="PeerJ">
        <title>Extensive microbial diversity within the chicken gut microbiome revealed by metagenomics and culture.</title>
        <authorList>
            <person name="Gilroy R."/>
            <person name="Ravi A."/>
            <person name="Getino M."/>
            <person name="Pursley I."/>
            <person name="Horton D.L."/>
            <person name="Alikhan N.F."/>
            <person name="Baker D."/>
            <person name="Gharbi K."/>
            <person name="Hall N."/>
            <person name="Watson M."/>
            <person name="Adriaenssens E.M."/>
            <person name="Foster-Nyarko E."/>
            <person name="Jarju S."/>
            <person name="Secka A."/>
            <person name="Antonio M."/>
            <person name="Oren A."/>
            <person name="Chaudhuri R.R."/>
            <person name="La Ragione R."/>
            <person name="Hildebrand F."/>
            <person name="Pallen M.J."/>
        </authorList>
    </citation>
    <scope>NUCLEOTIDE SEQUENCE</scope>
    <source>
        <strain evidence="1">10192</strain>
    </source>
</reference>
<reference evidence="1" key="1">
    <citation type="submission" date="2020-10" db="EMBL/GenBank/DDBJ databases">
        <authorList>
            <person name="Gilroy R."/>
        </authorList>
    </citation>
    <scope>NUCLEOTIDE SEQUENCE</scope>
    <source>
        <strain evidence="1">10192</strain>
    </source>
</reference>
<comment type="caution">
    <text evidence="1">The sequence shown here is derived from an EMBL/GenBank/DDBJ whole genome shotgun (WGS) entry which is preliminary data.</text>
</comment>
<proteinExistence type="predicted"/>
<evidence type="ECO:0000313" key="2">
    <source>
        <dbReference type="Proteomes" id="UP000823632"/>
    </source>
</evidence>
<protein>
    <submittedName>
        <fullName evidence="1">Uncharacterized protein</fullName>
    </submittedName>
</protein>
<organism evidence="1 2">
    <name type="scientific">Candidatus Scatousia excrementipullorum</name>
    <dbReference type="NCBI Taxonomy" id="2840936"/>
    <lineage>
        <taxon>Bacteria</taxon>
        <taxon>Candidatus Scatousia</taxon>
    </lineage>
</organism>
<evidence type="ECO:0000313" key="1">
    <source>
        <dbReference type="EMBL" id="MBO8430862.1"/>
    </source>
</evidence>
<dbReference type="AlphaFoldDB" id="A0A9D9DN06"/>
<dbReference type="EMBL" id="JADIND010000117">
    <property type="protein sequence ID" value="MBO8430862.1"/>
    <property type="molecule type" value="Genomic_DNA"/>
</dbReference>